<evidence type="ECO:0000256" key="1">
    <source>
        <dbReference type="SAM" id="SignalP"/>
    </source>
</evidence>
<sequence>MHFIGNSVVSLATLAAVLTVVYAAPAMTPDTTLTISDDLANQLDAASKRDTYTYTVADDLADHLDLAERDVTVVKLDTRDTSSM</sequence>
<evidence type="ECO:0000313" key="3">
    <source>
        <dbReference type="Proteomes" id="UP000183809"/>
    </source>
</evidence>
<dbReference type="EMBL" id="MNUE01000068">
    <property type="protein sequence ID" value="OJD30018.1"/>
    <property type="molecule type" value="Genomic_DNA"/>
</dbReference>
<keyword evidence="1" id="KW-0732">Signal</keyword>
<gene>
    <name evidence="2" type="ORF">BKCO1_6800010</name>
</gene>
<protein>
    <submittedName>
        <fullName evidence="2">Uncharacterized protein</fullName>
    </submittedName>
</protein>
<comment type="caution">
    <text evidence="2">The sequence shown here is derived from an EMBL/GenBank/DDBJ whole genome shotgun (WGS) entry which is preliminary data.</text>
</comment>
<organism evidence="2 3">
    <name type="scientific">Diplodia corticola</name>
    <dbReference type="NCBI Taxonomy" id="236234"/>
    <lineage>
        <taxon>Eukaryota</taxon>
        <taxon>Fungi</taxon>
        <taxon>Dikarya</taxon>
        <taxon>Ascomycota</taxon>
        <taxon>Pezizomycotina</taxon>
        <taxon>Dothideomycetes</taxon>
        <taxon>Dothideomycetes incertae sedis</taxon>
        <taxon>Botryosphaeriales</taxon>
        <taxon>Botryosphaeriaceae</taxon>
        <taxon>Diplodia</taxon>
    </lineage>
</organism>
<feature type="chain" id="PRO_5013085991" evidence="1">
    <location>
        <begin position="24"/>
        <end position="84"/>
    </location>
</feature>
<proteinExistence type="predicted"/>
<keyword evidence="3" id="KW-1185">Reference proteome</keyword>
<dbReference type="GeneID" id="31018642"/>
<feature type="signal peptide" evidence="1">
    <location>
        <begin position="1"/>
        <end position="23"/>
    </location>
</feature>
<reference evidence="2 3" key="1">
    <citation type="submission" date="2016-10" db="EMBL/GenBank/DDBJ databases">
        <title>Proteomics and genomics reveal pathogen-plant mechanisms compatible with a hemibiotrophic lifestyle of Diplodia corticola.</title>
        <authorList>
            <person name="Fernandes I."/>
            <person name="De Jonge R."/>
            <person name="Van De Peer Y."/>
            <person name="Devreese B."/>
            <person name="Alves A."/>
            <person name="Esteves A.C."/>
        </authorList>
    </citation>
    <scope>NUCLEOTIDE SEQUENCE [LARGE SCALE GENOMIC DNA]</scope>
    <source>
        <strain evidence="2 3">CBS 112549</strain>
    </source>
</reference>
<dbReference type="Proteomes" id="UP000183809">
    <property type="component" value="Unassembled WGS sequence"/>
</dbReference>
<accession>A0A1J9QPQ2</accession>
<evidence type="ECO:0000313" key="2">
    <source>
        <dbReference type="EMBL" id="OJD30018.1"/>
    </source>
</evidence>
<dbReference type="AlphaFoldDB" id="A0A1J9QPQ2"/>
<name>A0A1J9QPQ2_9PEZI</name>
<dbReference type="RefSeq" id="XP_020126278.1">
    <property type="nucleotide sequence ID" value="XM_020278381.1"/>
</dbReference>